<dbReference type="InParanoid" id="F5YD86"/>
<accession>F5YD86</accession>
<evidence type="ECO:0000313" key="2">
    <source>
        <dbReference type="Proteomes" id="UP000009222"/>
    </source>
</evidence>
<sequence length="41" mass="4843">MSSYAHIIGKKYALSSVFRHIFDISLRAARIRPCLLLNFWF</sequence>
<keyword evidence="2" id="KW-1185">Reference proteome</keyword>
<dbReference type="HOGENOM" id="CLU_3278158_0_0_12"/>
<name>F5YD86_LEAAZ</name>
<dbReference type="STRING" id="545695.TREAZ_1671"/>
<reference evidence="1 2" key="2">
    <citation type="journal article" date="2011" name="ISME J.">
        <title>RNA-seq reveals cooperative metabolic interactions between two termite-gut spirochete species in co-culture.</title>
        <authorList>
            <person name="Rosenthal A.Z."/>
            <person name="Matson E.G."/>
            <person name="Eldar A."/>
            <person name="Leadbetter J.R."/>
        </authorList>
    </citation>
    <scope>NUCLEOTIDE SEQUENCE [LARGE SCALE GENOMIC DNA]</scope>
    <source>
        <strain evidence="2">ATCC BAA-888 / DSM 13862 / ZAS-9</strain>
    </source>
</reference>
<proteinExistence type="predicted"/>
<dbReference type="Proteomes" id="UP000009222">
    <property type="component" value="Chromosome"/>
</dbReference>
<dbReference type="EMBL" id="CP001841">
    <property type="protein sequence ID" value="AEF82197.1"/>
    <property type="molecule type" value="Genomic_DNA"/>
</dbReference>
<evidence type="ECO:0000313" key="1">
    <source>
        <dbReference type="EMBL" id="AEF82197.1"/>
    </source>
</evidence>
<dbReference type="KEGG" id="taz:TREAZ_1671"/>
<gene>
    <name evidence="1" type="ordered locus">TREAZ_1671</name>
</gene>
<dbReference type="AlphaFoldDB" id="F5YD86"/>
<protein>
    <submittedName>
        <fullName evidence="1">Uncharacterized protein</fullName>
    </submittedName>
</protein>
<organism evidence="1 2">
    <name type="scientific">Leadbettera azotonutricia (strain ATCC BAA-888 / DSM 13862 / ZAS-9)</name>
    <name type="common">Treponema azotonutricium</name>
    <dbReference type="NCBI Taxonomy" id="545695"/>
    <lineage>
        <taxon>Bacteria</taxon>
        <taxon>Pseudomonadati</taxon>
        <taxon>Spirochaetota</taxon>
        <taxon>Spirochaetia</taxon>
        <taxon>Spirochaetales</taxon>
        <taxon>Breznakiellaceae</taxon>
        <taxon>Leadbettera</taxon>
    </lineage>
</organism>
<reference evidence="2" key="1">
    <citation type="submission" date="2009-12" db="EMBL/GenBank/DDBJ databases">
        <title>Complete sequence of Treponema azotonutricium strain ZAS-9.</title>
        <authorList>
            <person name="Tetu S.G."/>
            <person name="Matson E."/>
            <person name="Ren Q."/>
            <person name="Seshadri R."/>
            <person name="Elbourne L."/>
            <person name="Hassan K.A."/>
            <person name="Durkin A."/>
            <person name="Radune D."/>
            <person name="Mohamoud Y."/>
            <person name="Shay R."/>
            <person name="Jin S."/>
            <person name="Zhang X."/>
            <person name="Lucey K."/>
            <person name="Ballor N.R."/>
            <person name="Ottesen E."/>
            <person name="Rosenthal R."/>
            <person name="Allen A."/>
            <person name="Leadbetter J.R."/>
            <person name="Paulsen I.T."/>
        </authorList>
    </citation>
    <scope>NUCLEOTIDE SEQUENCE [LARGE SCALE GENOMIC DNA]</scope>
    <source>
        <strain evidence="2">ATCC BAA-888 / DSM 13862 / ZAS-9</strain>
    </source>
</reference>